<name>A0A859FKR1_9BACI</name>
<keyword evidence="1" id="KW-1133">Transmembrane helix</keyword>
<dbReference type="EMBL" id="CP041372">
    <property type="protein sequence ID" value="QKS73366.1"/>
    <property type="molecule type" value="Genomic_DNA"/>
</dbReference>
<dbReference type="Proteomes" id="UP000318138">
    <property type="component" value="Chromosome"/>
</dbReference>
<keyword evidence="1" id="KW-0472">Membrane</keyword>
<keyword evidence="1" id="KW-0812">Transmembrane</keyword>
<keyword evidence="3" id="KW-1185">Reference proteome</keyword>
<organism evidence="2 3">
    <name type="scientific">Paenalkalicoccus suaedae</name>
    <dbReference type="NCBI Taxonomy" id="2592382"/>
    <lineage>
        <taxon>Bacteria</taxon>
        <taxon>Bacillati</taxon>
        <taxon>Bacillota</taxon>
        <taxon>Bacilli</taxon>
        <taxon>Bacillales</taxon>
        <taxon>Bacillaceae</taxon>
        <taxon>Paenalkalicoccus</taxon>
    </lineage>
</organism>
<evidence type="ECO:0000256" key="1">
    <source>
        <dbReference type="SAM" id="Phobius"/>
    </source>
</evidence>
<proteinExistence type="predicted"/>
<feature type="transmembrane region" description="Helical" evidence="1">
    <location>
        <begin position="7"/>
        <end position="26"/>
    </location>
</feature>
<feature type="transmembrane region" description="Helical" evidence="1">
    <location>
        <begin position="38"/>
        <end position="57"/>
    </location>
</feature>
<accession>A0A859FKR1</accession>
<feature type="transmembrane region" description="Helical" evidence="1">
    <location>
        <begin position="64"/>
        <end position="85"/>
    </location>
</feature>
<evidence type="ECO:0000313" key="2">
    <source>
        <dbReference type="EMBL" id="QKS73366.1"/>
    </source>
</evidence>
<evidence type="ECO:0000313" key="3">
    <source>
        <dbReference type="Proteomes" id="UP000318138"/>
    </source>
</evidence>
<dbReference type="AlphaFoldDB" id="A0A859FKR1"/>
<reference evidence="3" key="1">
    <citation type="submission" date="2019-07" db="EMBL/GenBank/DDBJ databases">
        <title>Bacillus alkalisoli sp. nov. isolated from saline soil.</title>
        <authorList>
            <person name="Sun J.-Q."/>
            <person name="Xu L."/>
        </authorList>
    </citation>
    <scope>NUCLEOTIDE SEQUENCE [LARGE SCALE GENOMIC DNA]</scope>
    <source>
        <strain evidence="3">M4U3P1</strain>
    </source>
</reference>
<gene>
    <name evidence="2" type="ORF">FLK61_41185</name>
</gene>
<dbReference type="KEGG" id="psua:FLK61_41185"/>
<protein>
    <submittedName>
        <fullName evidence="2">Uncharacterized protein</fullName>
    </submittedName>
</protein>
<sequence>MSLTIIRYLLNTITGTVVLFMSLWMSGPGIAETDEPTYRLYFMLGFVLWAIGAFLQIKPSMRKVGVILTLIPFLFWVVFMAMAVYS</sequence>